<keyword evidence="6" id="KW-0131">Cell cycle</keyword>
<organism evidence="11">
    <name type="scientific">Mucochytrium quahogii</name>
    <dbReference type="NCBI Taxonomy" id="96639"/>
    <lineage>
        <taxon>Eukaryota</taxon>
        <taxon>Sar</taxon>
        <taxon>Stramenopiles</taxon>
        <taxon>Bigyra</taxon>
        <taxon>Labyrinthulomycetes</taxon>
        <taxon>Thraustochytrida</taxon>
        <taxon>Thraustochytriidae</taxon>
        <taxon>Mucochytrium</taxon>
    </lineage>
</organism>
<dbReference type="PANTHER" id="PTHR18937">
    <property type="entry name" value="STRUCTURAL MAINTENANCE OF CHROMOSOMES SMC FAMILY MEMBER"/>
    <property type="match status" value="1"/>
</dbReference>
<dbReference type="Pfam" id="PF06470">
    <property type="entry name" value="SMC_hinge"/>
    <property type="match status" value="1"/>
</dbReference>
<dbReference type="Gene3D" id="1.20.1060.20">
    <property type="match status" value="1"/>
</dbReference>
<dbReference type="GO" id="GO:0007062">
    <property type="term" value="P:sister chromatid cohesion"/>
    <property type="evidence" value="ECO:0007669"/>
    <property type="project" value="TreeGrafter"/>
</dbReference>
<feature type="compositionally biased region" description="Gly residues" evidence="9">
    <location>
        <begin position="658"/>
        <end position="668"/>
    </location>
</feature>
<dbReference type="InterPro" id="IPR027417">
    <property type="entry name" value="P-loop_NTPase"/>
</dbReference>
<sequence>MGRIIRIEVEDFKSYKGFQTIGPFKNFTAVIGPNGAGKSNLMDAISFVVGVQTRQLRGEQLKDLVYNADGKREEERRQAKVCLIYQPAAGEIKGVAPGQELSFERTISFAGSSKYCLQHKTVTRGEYDKKLKEIGVLVKARNFLVFQGDVEAIASKTPKELTKFFEDISSSGELLQEYDELKTKKDEAETDTIFTYQQKKGVIQEKKQAREQKDEADRFNQKLEQLEELKTEYFLLQLWQVTQDIDVHVGKIKQLTDQLAEISHEENVVEAHIEEKKKEAAKAHKISFDAEKEVRKVRNELADLDPTAIKATEAVSHLKRTVKLNATTVEKATSELEKQKTEKEGLTADIARLEKAEKLLQEKLAACLASSKISEEHLDELERVKEEARAKSVAARAKVQSLQRTYDLSAEKLTMHRRNVSSLTQRKADLVKEKEGFQVRQQNMMQQIEDMKKQVQDSNDNLEQQRQEFKDLNTQRTELLAELEKANDVLHNVKAFRAESRKERDMKDMMEHLKQHYRGGVKGRLVDLCTPSSRKYDTAISVALGRYMDAIVVDKETTGMECMKYLRDKRLGVAMFIPLDTIEVRRTQERHRQLGPGFRLAVDILEYDESLEKAIQHALHGVVICETLGDARDLCFKRHERVKAVTLGGHVISTNGDMTGGTSGGRGGKQQSRFEQKELDQAREKRNHLRDKMDDLDGKMFALAGHQSGIRQHARRGGRDQLTGGTLQDLELAVANAQNKLKFARMDSENTTQKLDEIDRETARIDKELRRIKPELQQLEATVSQELDNLNVYKKKVQGVENRMIDEFGKRIGVENIREAERQSVGEQSKLREGLGRISEQRSKLESQLRYVESRRLKQALERAEKKLVQTKAKLKAKEVEAAKVATAVNEKNELLDDAEIEYKRCKRDLDEKQLESREALKARDEVLEKKSGITKKLTGQENQAEKLRAKRHEILSKAELDQVHIPLKAGSESAKKRQRGDDGEERGSSKKVRKDDDSESSMSDAESSSKASSRKQSSQSSDPSSMGFSRSESKFVKNDEVQTADIDFSLIESIDTDQETPEERASLLKKHETKIQVLQEELEKIQPNMKARERYDDVAMRLKDTDAKLSLARVQSRKIELSFEKIKQSRYKKFMHMFEHVSNTIDKVYRELTKSSRHPLGGNAYLSLDNTEEPYLGGIKYNAMPPTKRFRDMDQLSGGEKTVAALALLFAVHSYHPAPFFVMDEVDAALDNVNVFKVSNYIRRNSNNFQCVVISLKDTFYDKADALVGIYREKKYNCSQTLTMSLDGYAENDNEEE</sequence>
<dbReference type="InterPro" id="IPR036277">
    <property type="entry name" value="SMC_hinge_sf"/>
</dbReference>
<evidence type="ECO:0000256" key="8">
    <source>
        <dbReference type="SAM" id="Coils"/>
    </source>
</evidence>
<feature type="compositionally biased region" description="Low complexity" evidence="9">
    <location>
        <begin position="1001"/>
        <end position="1027"/>
    </location>
</feature>
<dbReference type="EMBL" id="HBHK01024888">
    <property type="protein sequence ID" value="CAD9704247.1"/>
    <property type="molecule type" value="Transcribed_RNA"/>
</dbReference>
<dbReference type="SUPFAM" id="SSF75553">
    <property type="entry name" value="Smc hinge domain"/>
    <property type="match status" value="1"/>
</dbReference>
<feature type="coiled-coil region" evidence="8">
    <location>
        <begin position="727"/>
        <end position="796"/>
    </location>
</feature>
<evidence type="ECO:0000313" key="11">
    <source>
        <dbReference type="EMBL" id="CAD9704247.1"/>
    </source>
</evidence>
<reference evidence="11" key="1">
    <citation type="submission" date="2021-01" db="EMBL/GenBank/DDBJ databases">
        <authorList>
            <person name="Corre E."/>
            <person name="Pelletier E."/>
            <person name="Niang G."/>
            <person name="Scheremetjew M."/>
            <person name="Finn R."/>
            <person name="Kale V."/>
            <person name="Holt S."/>
            <person name="Cochrane G."/>
            <person name="Meng A."/>
            <person name="Brown T."/>
            <person name="Cohen L."/>
        </authorList>
    </citation>
    <scope>NUCLEOTIDE SEQUENCE</scope>
    <source>
        <strain evidence="11">NY070348D</strain>
    </source>
</reference>
<proteinExistence type="inferred from homology"/>
<dbReference type="GO" id="GO:0003677">
    <property type="term" value="F:DNA binding"/>
    <property type="evidence" value="ECO:0007669"/>
    <property type="project" value="TreeGrafter"/>
</dbReference>
<gene>
    <name evidence="11" type="ORF">QSP1433_LOCUS15642</name>
</gene>
<evidence type="ECO:0000256" key="7">
    <source>
        <dbReference type="PIRNR" id="PIRNR005719"/>
    </source>
</evidence>
<feature type="region of interest" description="Disordered" evidence="9">
    <location>
        <begin position="655"/>
        <end position="678"/>
    </location>
</feature>
<feature type="coiled-coil region" evidence="8">
    <location>
        <begin position="171"/>
        <end position="232"/>
    </location>
</feature>
<dbReference type="InterPro" id="IPR003395">
    <property type="entry name" value="RecF/RecN/SMC_N"/>
</dbReference>
<protein>
    <recommendedName>
        <fullName evidence="7">Structural maintenance of chromosomes protein</fullName>
    </recommendedName>
</protein>
<evidence type="ECO:0000256" key="1">
    <source>
        <dbReference type="ARBA" id="ARBA00004123"/>
    </source>
</evidence>
<feature type="coiled-coil region" evidence="8">
    <location>
        <begin position="329"/>
        <end position="405"/>
    </location>
</feature>
<dbReference type="GO" id="GO:0008278">
    <property type="term" value="C:cohesin complex"/>
    <property type="evidence" value="ECO:0007669"/>
    <property type="project" value="TreeGrafter"/>
</dbReference>
<keyword evidence="3" id="KW-0498">Mitosis</keyword>
<dbReference type="SUPFAM" id="SSF52540">
    <property type="entry name" value="P-loop containing nucleoside triphosphate hydrolases"/>
    <property type="match status" value="1"/>
</dbReference>
<evidence type="ECO:0000256" key="3">
    <source>
        <dbReference type="ARBA" id="ARBA00022776"/>
    </source>
</evidence>
<dbReference type="Gene3D" id="3.30.70.1620">
    <property type="match status" value="1"/>
</dbReference>
<dbReference type="PIRSF" id="PIRSF005719">
    <property type="entry name" value="SMC"/>
    <property type="match status" value="1"/>
</dbReference>
<name>A0A7S2SMC1_9STRA</name>
<dbReference type="InterPro" id="IPR010935">
    <property type="entry name" value="SMC_hinge"/>
</dbReference>
<keyword evidence="2" id="KW-0132">Cell division</keyword>
<keyword evidence="4 8" id="KW-0175">Coiled coil</keyword>
<feature type="coiled-coil region" evidence="8">
    <location>
        <begin position="854"/>
        <end position="958"/>
    </location>
</feature>
<comment type="similarity">
    <text evidence="7">Belongs to the SMC family.</text>
</comment>
<evidence type="ECO:0000256" key="6">
    <source>
        <dbReference type="ARBA" id="ARBA00023306"/>
    </source>
</evidence>
<evidence type="ECO:0000256" key="5">
    <source>
        <dbReference type="ARBA" id="ARBA00023242"/>
    </source>
</evidence>
<dbReference type="PANTHER" id="PTHR18937:SF12">
    <property type="entry name" value="STRUCTURAL MAINTENANCE OF CHROMOSOMES PROTEIN"/>
    <property type="match status" value="1"/>
</dbReference>
<feature type="region of interest" description="Disordered" evidence="9">
    <location>
        <begin position="962"/>
        <end position="1037"/>
    </location>
</feature>
<dbReference type="GO" id="GO:0051301">
    <property type="term" value="P:cell division"/>
    <property type="evidence" value="ECO:0007669"/>
    <property type="project" value="UniProtKB-KW"/>
</dbReference>
<evidence type="ECO:0000259" key="10">
    <source>
        <dbReference type="SMART" id="SM00968"/>
    </source>
</evidence>
<feature type="coiled-coil region" evidence="8">
    <location>
        <begin position="441"/>
        <end position="489"/>
    </location>
</feature>
<dbReference type="Gene3D" id="3.40.50.300">
    <property type="entry name" value="P-loop containing nucleotide triphosphate hydrolases"/>
    <property type="match status" value="2"/>
</dbReference>
<dbReference type="SMART" id="SM00968">
    <property type="entry name" value="SMC_hinge"/>
    <property type="match status" value="1"/>
</dbReference>
<dbReference type="InterPro" id="IPR024704">
    <property type="entry name" value="SMC"/>
</dbReference>
<evidence type="ECO:0000256" key="4">
    <source>
        <dbReference type="ARBA" id="ARBA00023054"/>
    </source>
</evidence>
<evidence type="ECO:0000256" key="2">
    <source>
        <dbReference type="ARBA" id="ARBA00022618"/>
    </source>
</evidence>
<dbReference type="Pfam" id="PF02463">
    <property type="entry name" value="SMC_N"/>
    <property type="match status" value="1"/>
</dbReference>
<feature type="compositionally biased region" description="Basic and acidic residues" evidence="9">
    <location>
        <begin position="974"/>
        <end position="997"/>
    </location>
</feature>
<dbReference type="GO" id="GO:0005634">
    <property type="term" value="C:nucleus"/>
    <property type="evidence" value="ECO:0007669"/>
    <property type="project" value="UniProtKB-SubCell"/>
</dbReference>
<accession>A0A7S2SMC1</accession>
<evidence type="ECO:0000256" key="9">
    <source>
        <dbReference type="SAM" id="MobiDB-lite"/>
    </source>
</evidence>
<dbReference type="GO" id="GO:0016887">
    <property type="term" value="F:ATP hydrolysis activity"/>
    <property type="evidence" value="ECO:0007669"/>
    <property type="project" value="InterPro"/>
</dbReference>
<keyword evidence="5 7" id="KW-0539">Nucleus</keyword>
<comment type="subcellular location">
    <subcellularLocation>
        <location evidence="1 7">Nucleus</location>
    </subcellularLocation>
</comment>
<dbReference type="GO" id="GO:0005524">
    <property type="term" value="F:ATP binding"/>
    <property type="evidence" value="ECO:0007669"/>
    <property type="project" value="InterPro"/>
</dbReference>
<feature type="domain" description="SMC hinge" evidence="10">
    <location>
        <begin position="519"/>
        <end position="635"/>
    </location>
</feature>